<evidence type="ECO:0000256" key="1">
    <source>
        <dbReference type="SAM" id="Phobius"/>
    </source>
</evidence>
<protein>
    <recommendedName>
        <fullName evidence="3">DUF6536 domain-containing protein</fullName>
    </recommendedName>
</protein>
<name>A0A8H6U749_9PEZI</name>
<keyword evidence="1" id="KW-0472">Membrane</keyword>
<evidence type="ECO:0000256" key="2">
    <source>
        <dbReference type="SAM" id="SignalP"/>
    </source>
</evidence>
<reference evidence="4" key="1">
    <citation type="journal article" date="2020" name="Phytopathology">
        <title>Genome Sequence Resources of Colletotrichum truncatum, C. plurivorum, C. musicola, and C. sojae: Four Species Pathogenic to Soybean (Glycine max).</title>
        <authorList>
            <person name="Rogerio F."/>
            <person name="Boufleur T.R."/>
            <person name="Ciampi-Guillardi M."/>
            <person name="Sukno S.A."/>
            <person name="Thon M.R."/>
            <person name="Massola Junior N.S."/>
            <person name="Baroncelli R."/>
        </authorList>
    </citation>
    <scope>NUCLEOTIDE SEQUENCE</scope>
    <source>
        <strain evidence="4">LFN0074</strain>
    </source>
</reference>
<dbReference type="PANTHER" id="PTHR35395:SF1">
    <property type="entry name" value="DUF6536 DOMAIN-CONTAINING PROTEIN"/>
    <property type="match status" value="1"/>
</dbReference>
<dbReference type="AlphaFoldDB" id="A0A8H6U749"/>
<organism evidence="4 5">
    <name type="scientific">Colletotrichum musicola</name>
    <dbReference type="NCBI Taxonomy" id="2175873"/>
    <lineage>
        <taxon>Eukaryota</taxon>
        <taxon>Fungi</taxon>
        <taxon>Dikarya</taxon>
        <taxon>Ascomycota</taxon>
        <taxon>Pezizomycotina</taxon>
        <taxon>Sordariomycetes</taxon>
        <taxon>Hypocreomycetidae</taxon>
        <taxon>Glomerellales</taxon>
        <taxon>Glomerellaceae</taxon>
        <taxon>Colletotrichum</taxon>
        <taxon>Colletotrichum orchidearum species complex</taxon>
    </lineage>
</organism>
<proteinExistence type="predicted"/>
<keyword evidence="5" id="KW-1185">Reference proteome</keyword>
<keyword evidence="1" id="KW-0812">Transmembrane</keyword>
<dbReference type="Proteomes" id="UP000639643">
    <property type="component" value="Unassembled WGS sequence"/>
</dbReference>
<feature type="domain" description="DUF6536" evidence="3">
    <location>
        <begin position="3"/>
        <end position="150"/>
    </location>
</feature>
<dbReference type="PANTHER" id="PTHR35395">
    <property type="entry name" value="DUF6536 DOMAIN-CONTAINING PROTEIN"/>
    <property type="match status" value="1"/>
</dbReference>
<keyword evidence="2" id="KW-0732">Signal</keyword>
<feature type="transmembrane region" description="Helical" evidence="1">
    <location>
        <begin position="107"/>
        <end position="126"/>
    </location>
</feature>
<evidence type="ECO:0000259" key="3">
    <source>
        <dbReference type="Pfam" id="PF20163"/>
    </source>
</evidence>
<evidence type="ECO:0000313" key="4">
    <source>
        <dbReference type="EMBL" id="KAF6842726.1"/>
    </source>
</evidence>
<comment type="caution">
    <text evidence="4">The sequence shown here is derived from an EMBL/GenBank/DDBJ whole genome shotgun (WGS) entry which is preliminary data.</text>
</comment>
<dbReference type="OrthoDB" id="5429634at2759"/>
<sequence>MAIINIAVLTVIILLLTGLLIAATSATGNLVQSWQIHTADCQTIAAIDTTLHLLINILSTLVLASSNFFMQVLNAPTRAEVDHAHERGRWLDIGIPSWRNAYWLSPFKLLACLCLLLTSMPIHLMFNSAVFKMDHRMGDFHATIASGSFVEGGSYFLPGATLATNELINETNRKYGPGFGNHSLLPTFGDLLTRNYPAYALNISNAAVNASSWNRLEAPACWQIFQERSCTGLKDHRNVVMIARGPGWKKSELWNLSTTADELWGPVVPRDGLNSLWYSAQCDMTGIVNASGLPDCFHTCNNLFSTSKARFSTKKTNPWDIADRWNASLYAAPGDGSELGFLPDSFSVDIDYCLVEPREARCTVAVSKPLLLAVILSMTLKLAICTVVVRQLGPQEPLATLGDAISSFISVQAKSAFVSGLMTDLAVRDRCRKYIITKPVLPLRWSKKQYRRAGCVPRRAWFRFWGTHLLFLLVAVLFLVGKIPSSSLLTWRRIRTNTGSYEVVGTLRGVSSYATTAIVANTPQIWLSLCYYVYNALLTRLEMSWEWSLFAVRYCSLRVTKPKGQQISTHRLQLPYKFSIPSMTFSILTHWLLSNALFVIISRGCK</sequence>
<dbReference type="EMBL" id="WIGM01000061">
    <property type="protein sequence ID" value="KAF6842726.1"/>
    <property type="molecule type" value="Genomic_DNA"/>
</dbReference>
<feature type="transmembrane region" description="Helical" evidence="1">
    <location>
        <begin position="578"/>
        <end position="601"/>
    </location>
</feature>
<feature type="chain" id="PRO_5034996161" description="DUF6536 domain-containing protein" evidence="2">
    <location>
        <begin position="27"/>
        <end position="606"/>
    </location>
</feature>
<dbReference type="InterPro" id="IPR046623">
    <property type="entry name" value="DUF6536"/>
</dbReference>
<accession>A0A8H6U749</accession>
<gene>
    <name evidence="4" type="ORF">CMUS01_02787</name>
</gene>
<evidence type="ECO:0000313" key="5">
    <source>
        <dbReference type="Proteomes" id="UP000639643"/>
    </source>
</evidence>
<feature type="transmembrane region" description="Helical" evidence="1">
    <location>
        <begin position="460"/>
        <end position="481"/>
    </location>
</feature>
<feature type="signal peptide" evidence="2">
    <location>
        <begin position="1"/>
        <end position="26"/>
    </location>
</feature>
<keyword evidence="1" id="KW-1133">Transmembrane helix</keyword>
<dbReference type="Pfam" id="PF20163">
    <property type="entry name" value="DUF6536"/>
    <property type="match status" value="1"/>
</dbReference>